<dbReference type="InterPro" id="IPR000719">
    <property type="entry name" value="Prot_kinase_dom"/>
</dbReference>
<dbReference type="GO" id="GO:0043235">
    <property type="term" value="C:receptor complex"/>
    <property type="evidence" value="ECO:0007669"/>
    <property type="project" value="TreeGrafter"/>
</dbReference>
<protein>
    <recommendedName>
        <fullName evidence="1">Protein kinase domain-containing protein</fullName>
    </recommendedName>
</protein>
<dbReference type="PROSITE" id="PS00109">
    <property type="entry name" value="PROTEIN_KINASE_TYR"/>
    <property type="match status" value="1"/>
</dbReference>
<name>A0AAU9WA42_9CNID</name>
<dbReference type="PANTHER" id="PTHR24416">
    <property type="entry name" value="TYROSINE-PROTEIN KINASE RECEPTOR"/>
    <property type="match status" value="1"/>
</dbReference>
<dbReference type="GO" id="GO:0005524">
    <property type="term" value="F:ATP binding"/>
    <property type="evidence" value="ECO:0007669"/>
    <property type="project" value="InterPro"/>
</dbReference>
<dbReference type="EMBL" id="CALNXJ010000009">
    <property type="protein sequence ID" value="CAH3103574.1"/>
    <property type="molecule type" value="Genomic_DNA"/>
</dbReference>
<dbReference type="InterPro" id="IPR008266">
    <property type="entry name" value="Tyr_kinase_AS"/>
</dbReference>
<accession>A0AAU9WA42</accession>
<dbReference type="Gene3D" id="1.10.510.10">
    <property type="entry name" value="Transferase(Phosphotransferase) domain 1"/>
    <property type="match status" value="1"/>
</dbReference>
<feature type="non-terminal residue" evidence="2">
    <location>
        <position position="85"/>
    </location>
</feature>
<dbReference type="PROSITE" id="PS50011">
    <property type="entry name" value="PROTEIN_KINASE_DOM"/>
    <property type="match status" value="1"/>
</dbReference>
<gene>
    <name evidence="2" type="ORF">PMEA_00035183</name>
</gene>
<organism evidence="2 3">
    <name type="scientific">Pocillopora meandrina</name>
    <dbReference type="NCBI Taxonomy" id="46732"/>
    <lineage>
        <taxon>Eukaryota</taxon>
        <taxon>Metazoa</taxon>
        <taxon>Cnidaria</taxon>
        <taxon>Anthozoa</taxon>
        <taxon>Hexacorallia</taxon>
        <taxon>Scleractinia</taxon>
        <taxon>Astrocoeniina</taxon>
        <taxon>Pocilloporidae</taxon>
        <taxon>Pocillopora</taxon>
    </lineage>
</organism>
<reference evidence="2 3" key="1">
    <citation type="submission" date="2022-05" db="EMBL/GenBank/DDBJ databases">
        <authorList>
            <consortium name="Genoscope - CEA"/>
            <person name="William W."/>
        </authorList>
    </citation>
    <scope>NUCLEOTIDE SEQUENCE [LARGE SCALE GENOMIC DNA]</scope>
</reference>
<evidence type="ECO:0000313" key="2">
    <source>
        <dbReference type="EMBL" id="CAH3103574.1"/>
    </source>
</evidence>
<dbReference type="Proteomes" id="UP001159428">
    <property type="component" value="Unassembled WGS sequence"/>
</dbReference>
<proteinExistence type="predicted"/>
<evidence type="ECO:0000259" key="1">
    <source>
        <dbReference type="PROSITE" id="PS50011"/>
    </source>
</evidence>
<keyword evidence="3" id="KW-1185">Reference proteome</keyword>
<dbReference type="SUPFAM" id="SSF56112">
    <property type="entry name" value="Protein kinase-like (PK-like)"/>
    <property type="match status" value="1"/>
</dbReference>
<dbReference type="InterPro" id="IPR011009">
    <property type="entry name" value="Kinase-like_dom_sf"/>
</dbReference>
<dbReference type="Pfam" id="PF07714">
    <property type="entry name" value="PK_Tyr_Ser-Thr"/>
    <property type="match status" value="1"/>
</dbReference>
<dbReference type="AlphaFoldDB" id="A0AAU9WA42"/>
<dbReference type="GO" id="GO:0005886">
    <property type="term" value="C:plasma membrane"/>
    <property type="evidence" value="ECO:0007669"/>
    <property type="project" value="TreeGrafter"/>
</dbReference>
<evidence type="ECO:0000313" key="3">
    <source>
        <dbReference type="Proteomes" id="UP001159428"/>
    </source>
</evidence>
<sequence>MNKRRHYEISKVLYFYRTISRKMTLSHSCRLIYNYCTGLLAQFVHRDLAARNILVDANLVAKVGDFGLAKDISEAGIYTITSSVS</sequence>
<dbReference type="GO" id="GO:0004714">
    <property type="term" value="F:transmembrane receptor protein tyrosine kinase activity"/>
    <property type="evidence" value="ECO:0007669"/>
    <property type="project" value="TreeGrafter"/>
</dbReference>
<dbReference type="PANTHER" id="PTHR24416:SF611">
    <property type="entry name" value="TYROSINE-PROTEIN KINASE TRANSMEMBRANE RECEPTOR ROR"/>
    <property type="match status" value="1"/>
</dbReference>
<comment type="caution">
    <text evidence="2">The sequence shown here is derived from an EMBL/GenBank/DDBJ whole genome shotgun (WGS) entry which is preliminary data.</text>
</comment>
<dbReference type="GO" id="GO:0007169">
    <property type="term" value="P:cell surface receptor protein tyrosine kinase signaling pathway"/>
    <property type="evidence" value="ECO:0007669"/>
    <property type="project" value="TreeGrafter"/>
</dbReference>
<dbReference type="InterPro" id="IPR001245">
    <property type="entry name" value="Ser-Thr/Tyr_kinase_cat_dom"/>
</dbReference>
<dbReference type="InterPro" id="IPR050122">
    <property type="entry name" value="RTK"/>
</dbReference>
<feature type="domain" description="Protein kinase" evidence="1">
    <location>
        <begin position="1"/>
        <end position="85"/>
    </location>
</feature>